<evidence type="ECO:0000256" key="1">
    <source>
        <dbReference type="PROSITE-ProRule" id="PRU00042"/>
    </source>
</evidence>
<feature type="region of interest" description="Disordered" evidence="2">
    <location>
        <begin position="18"/>
        <end position="46"/>
    </location>
</feature>
<feature type="compositionally biased region" description="Basic and acidic residues" evidence="2">
    <location>
        <begin position="408"/>
        <end position="420"/>
    </location>
</feature>
<keyword evidence="5" id="KW-1185">Reference proteome</keyword>
<feature type="region of interest" description="Disordered" evidence="2">
    <location>
        <begin position="408"/>
        <end position="430"/>
    </location>
</feature>
<sequence>MNPYSHHMPGLYIPSMVDGDLFEPSTQHQEPGSDGQWSHGFGTDTRYTQMRDPLAQGYDLTSDYAPSPLPTHLSSPSMSPVLPHSPSDNFPNVDGLRLSSPSVSPYSPYNTGLSVSSHSSGKTEPSPQLLPPSRNDFSRTSAFLNTTSLLPPNGIKRSASRSAPQSPHPTYRDPNMSFIFPPMFPDSPSTSKYHASHSPTSPEISPSISEPFRHDDHLRSPSIVVEYAGGSESAPTGPSTTNHTFGLSSQHPAMQSLEYFQQQSPVFIPPDSGPPNAYAPHSSAPPGHGFAFARDVDTMGMDPLSGASPKPEHIRKSLMSQYQDWQNNAKVMKIFSKAAKDKVSTVAGLRASLQRRKTIAKFFCEHCGSSFTRKHNLNNHLKSHYGITDLECQYCGNPFTTIPVKKRHEDTCKENPDRKPSTSTKKPASS</sequence>
<organism evidence="4 5">
    <name type="scientific">Cyclocybe aegerita</name>
    <name type="common">Black poplar mushroom</name>
    <name type="synonym">Agrocybe aegerita</name>
    <dbReference type="NCBI Taxonomy" id="1973307"/>
    <lineage>
        <taxon>Eukaryota</taxon>
        <taxon>Fungi</taxon>
        <taxon>Dikarya</taxon>
        <taxon>Basidiomycota</taxon>
        <taxon>Agaricomycotina</taxon>
        <taxon>Agaricomycetes</taxon>
        <taxon>Agaricomycetidae</taxon>
        <taxon>Agaricales</taxon>
        <taxon>Agaricineae</taxon>
        <taxon>Bolbitiaceae</taxon>
        <taxon>Cyclocybe</taxon>
    </lineage>
</organism>
<dbReference type="PROSITE" id="PS50157">
    <property type="entry name" value="ZINC_FINGER_C2H2_2"/>
    <property type="match status" value="1"/>
</dbReference>
<evidence type="ECO:0000259" key="3">
    <source>
        <dbReference type="PROSITE" id="PS50157"/>
    </source>
</evidence>
<proteinExistence type="predicted"/>
<dbReference type="InterPro" id="IPR036236">
    <property type="entry name" value="Znf_C2H2_sf"/>
</dbReference>
<evidence type="ECO:0000256" key="2">
    <source>
        <dbReference type="SAM" id="MobiDB-lite"/>
    </source>
</evidence>
<feature type="region of interest" description="Disordered" evidence="2">
    <location>
        <begin position="228"/>
        <end position="248"/>
    </location>
</feature>
<dbReference type="AlphaFoldDB" id="A0A8S0WQD3"/>
<dbReference type="SUPFAM" id="SSF57667">
    <property type="entry name" value="beta-beta-alpha zinc fingers"/>
    <property type="match status" value="1"/>
</dbReference>
<comment type="caution">
    <text evidence="4">The sequence shown here is derived from an EMBL/GenBank/DDBJ whole genome shotgun (WGS) entry which is preliminary data.</text>
</comment>
<feature type="compositionally biased region" description="Polar residues" evidence="2">
    <location>
        <begin position="138"/>
        <end position="150"/>
    </location>
</feature>
<feature type="compositionally biased region" description="Polar residues" evidence="2">
    <location>
        <begin position="233"/>
        <end position="248"/>
    </location>
</feature>
<feature type="region of interest" description="Disordered" evidence="2">
    <location>
        <begin position="188"/>
        <end position="215"/>
    </location>
</feature>
<evidence type="ECO:0000313" key="5">
    <source>
        <dbReference type="Proteomes" id="UP000467700"/>
    </source>
</evidence>
<evidence type="ECO:0000313" key="4">
    <source>
        <dbReference type="EMBL" id="CAA7268177.1"/>
    </source>
</evidence>
<dbReference type="Proteomes" id="UP000467700">
    <property type="component" value="Unassembled WGS sequence"/>
</dbReference>
<feature type="region of interest" description="Disordered" evidence="2">
    <location>
        <begin position="58"/>
        <end position="173"/>
    </location>
</feature>
<feature type="compositionally biased region" description="Polar residues" evidence="2">
    <location>
        <begin position="110"/>
        <end position="126"/>
    </location>
</feature>
<protein>
    <recommendedName>
        <fullName evidence="3">C2H2-type domain-containing protein</fullName>
    </recommendedName>
</protein>
<keyword evidence="1" id="KW-0862">Zinc</keyword>
<feature type="compositionally biased region" description="Low complexity" evidence="2">
    <location>
        <begin position="99"/>
        <end position="109"/>
    </location>
</feature>
<dbReference type="InterPro" id="IPR013087">
    <property type="entry name" value="Znf_C2H2_type"/>
</dbReference>
<feature type="domain" description="C2H2-type" evidence="3">
    <location>
        <begin position="362"/>
        <end position="389"/>
    </location>
</feature>
<reference evidence="4 5" key="1">
    <citation type="submission" date="2020-01" db="EMBL/GenBank/DDBJ databases">
        <authorList>
            <person name="Gupta K D."/>
        </authorList>
    </citation>
    <scope>NUCLEOTIDE SEQUENCE [LARGE SCALE GENOMIC DNA]</scope>
</reference>
<keyword evidence="1" id="KW-0479">Metal-binding</keyword>
<feature type="compositionally biased region" description="Low complexity" evidence="2">
    <location>
        <begin position="70"/>
        <end position="80"/>
    </location>
</feature>
<gene>
    <name evidence="4" type="ORF">AAE3_LOCUS10441</name>
</gene>
<feature type="compositionally biased region" description="Low complexity" evidence="2">
    <location>
        <begin position="196"/>
        <end position="210"/>
    </location>
</feature>
<accession>A0A8S0WQD3</accession>
<dbReference type="PROSITE" id="PS00028">
    <property type="entry name" value="ZINC_FINGER_C2H2_1"/>
    <property type="match status" value="1"/>
</dbReference>
<keyword evidence="1" id="KW-0863">Zinc-finger</keyword>
<dbReference type="OrthoDB" id="3437960at2759"/>
<dbReference type="SMART" id="SM00355">
    <property type="entry name" value="ZnF_C2H2"/>
    <property type="match status" value="2"/>
</dbReference>
<name>A0A8S0WQD3_CYCAE</name>
<dbReference type="EMBL" id="CACVBS010000066">
    <property type="protein sequence ID" value="CAA7268177.1"/>
    <property type="molecule type" value="Genomic_DNA"/>
</dbReference>
<dbReference type="GO" id="GO:0008270">
    <property type="term" value="F:zinc ion binding"/>
    <property type="evidence" value="ECO:0007669"/>
    <property type="project" value="UniProtKB-KW"/>
</dbReference>
<feature type="compositionally biased region" description="Low complexity" evidence="2">
    <location>
        <begin position="421"/>
        <end position="430"/>
    </location>
</feature>
<dbReference type="Gene3D" id="3.30.160.60">
    <property type="entry name" value="Classic Zinc Finger"/>
    <property type="match status" value="1"/>
</dbReference>